<dbReference type="RefSeq" id="WP_017703552.1">
    <property type="nucleotide sequence ID" value="NZ_CP081457.1"/>
</dbReference>
<dbReference type="InterPro" id="IPR053156">
    <property type="entry name" value="T6SS_TssM-like"/>
</dbReference>
<keyword evidence="1" id="KW-0472">Membrane</keyword>
<evidence type="ECO:0000256" key="1">
    <source>
        <dbReference type="SAM" id="Phobius"/>
    </source>
</evidence>
<feature type="transmembrane region" description="Helical" evidence="1">
    <location>
        <begin position="38"/>
        <end position="56"/>
    </location>
</feature>
<dbReference type="AlphaFoldDB" id="A0AAT9SMC8"/>
<dbReference type="EMBL" id="CP081457">
    <property type="protein sequence ID" value="UYS83833.1"/>
    <property type="molecule type" value="Genomic_DNA"/>
</dbReference>
<proteinExistence type="predicted"/>
<dbReference type="Pfam" id="PF21070">
    <property type="entry name" value="IcmF_helical"/>
    <property type="match status" value="1"/>
</dbReference>
<evidence type="ECO:0000259" key="4">
    <source>
        <dbReference type="Pfam" id="PF21070"/>
    </source>
</evidence>
<dbReference type="Pfam" id="PF06744">
    <property type="entry name" value="IcmF_C"/>
    <property type="match status" value="1"/>
</dbReference>
<dbReference type="InterPro" id="IPR009612">
    <property type="entry name" value="IcmF-rel"/>
</dbReference>
<keyword evidence="1" id="KW-1133">Transmembrane helix</keyword>
<accession>A0AAT9SMC8</accession>
<name>A0AAT9SMC8_PSESX</name>
<feature type="domain" description="Type VI secretion system IcmF C-terminal" evidence="2">
    <location>
        <begin position="966"/>
        <end position="1066"/>
    </location>
</feature>
<feature type="domain" description="IcmF-related" evidence="3">
    <location>
        <begin position="386"/>
        <end position="703"/>
    </location>
</feature>
<organism evidence="5">
    <name type="scientific">Pseudomonas syringae pv. actinidifoliorum ICMP 18803</name>
    <dbReference type="NCBI Taxonomy" id="1194400"/>
    <lineage>
        <taxon>Bacteria</taxon>
        <taxon>Pseudomonadati</taxon>
        <taxon>Pseudomonadota</taxon>
        <taxon>Gammaproteobacteria</taxon>
        <taxon>Pseudomonadales</taxon>
        <taxon>Pseudomonadaceae</taxon>
        <taxon>Pseudomonas</taxon>
        <taxon>Pseudomonas syringae</taxon>
    </lineage>
</organism>
<dbReference type="Pfam" id="PF06761">
    <property type="entry name" value="IcmF-related"/>
    <property type="match status" value="1"/>
</dbReference>
<reference evidence="5" key="1">
    <citation type="journal article" date="2023" name="PhytoFront">
        <title>The Complete Genome Sequence of Pseudomonas syringae pv. actinidifoliorum ICMP 18803.</title>
        <authorList>
            <person name="Templeton M.D."/>
            <person name="Arshed S."/>
            <person name="Andersen M.T."/>
            <person name="Jayaraman J."/>
        </authorList>
    </citation>
    <scope>NUCLEOTIDE SEQUENCE</scope>
    <source>
        <strain evidence="5">ICMP 18803</strain>
    </source>
</reference>
<dbReference type="InterPro" id="IPR048677">
    <property type="entry name" value="TssM1_hel"/>
</dbReference>
<dbReference type="PANTHER" id="PTHR36153:SF1">
    <property type="entry name" value="TYPE VI SECRETION SYSTEM COMPONENT TSSM1"/>
    <property type="match status" value="1"/>
</dbReference>
<evidence type="ECO:0000259" key="2">
    <source>
        <dbReference type="Pfam" id="PF06744"/>
    </source>
</evidence>
<dbReference type="PANTHER" id="PTHR36153">
    <property type="entry name" value="INNER MEMBRANE PROTEIN-RELATED"/>
    <property type="match status" value="1"/>
</dbReference>
<evidence type="ECO:0000259" key="3">
    <source>
        <dbReference type="Pfam" id="PF06761"/>
    </source>
</evidence>
<sequence length="1102" mass="122391">MLAVVLAALVAAGALIWWLLMEPRLLDRAVMRDVLLKGVLLWALLFGMALVTWQIVQNGVRTLVLDTLSLPVPPPEEPDNKGNHAELIQHLRERYGLFWRRKVRLLLVVGEPTHIEAIAPTLTEQRWLEGHGTVLLWGGSAQATLDQSFPAQWRGLSRWRALDGVVWALDTTQLADDAAMGAGVRQLQRLARGLRWQLPLYLWQVCDSAWAQDTRKARPVGCLLPTHFTPAALETALTELLEPLRREGLAQMNGVMGHDFLLRLSRDLQGEGIARWRDALAPLTGEFARGVPLRGVCFSLPVPRTQHDLKHDWSVAPVWHGVLDDQASGRRLGWSVPRVGYALALGLAVVWGAGLLLSFVSNRAQIAQVQTSLAALQQPGNGDAQLSALNELMRELARLDYRAEHLVPWYQRFGLSQNQTLLDALWPRYVEANNRWIRDPAAANLQRQLNALISLPPGSEQRAERAEEAYGQLKAYLMMARPQKADATFLTNALTKAEPVRAGVSPGLWQGLAPNLWQFYGEHLAAHPAWAIRADPKLVAQARQVLLAQMGQRNAQATLYQQVLDMAAHQYPALNLHDMVGATDALTLFSTEASVPGVFTRQAWEGQVRQAIDDIAQARREEIDWVLSDNPTDIAAELSPETLKEHLTERYFQDYATAWLGFLNKLRWHQAGSLPEVIDQLTLMTDIRQSPLIALLNTLAYQGQAGTRHQAMTDSLMTSAQKLINQNNVPVIEPLAQASHSPLEATFGPLLALLGNDPEGKAGNDRLSLQAFLSRVTRVRLKLQQVSNAPDPQEMTQALAQTVFQGKSTDLTDTRSYGRLIAAGLGAEWGRVGQTLFVQPLDDAWQRVLQPSAAGLNSQWQRAIVTDWQGAFAGRYPFADTASDASLPMLGQMIRADSGRIEQFLQRELSGVLRKEGSRWVADSRHSQGLRINPQFLAAINQLSQLADVIYTDGGMGLSFELQGKPVRDVVQTTFILNGAQHQYFNQKEFWQRFSWPGRSDHPGASLSWTSVNTGERLFGDYQGTWGLIRLLEKARITALDDGESRYRMVLKAPDGLGLTWNLRTELGAGPLALLKLRNFTLPTQIFLNDGAAGYAQNGAFE</sequence>
<dbReference type="InterPro" id="IPR010623">
    <property type="entry name" value="IcmF_C"/>
</dbReference>
<keyword evidence="1" id="KW-0812">Transmembrane</keyword>
<evidence type="ECO:0000313" key="5">
    <source>
        <dbReference type="EMBL" id="UYS83833.1"/>
    </source>
</evidence>
<gene>
    <name evidence="5" type="ORF">A237_013930</name>
</gene>
<feature type="domain" description="Type VI secretion system component TssM1 helical" evidence="4">
    <location>
        <begin position="851"/>
        <end position="954"/>
    </location>
</feature>
<protein>
    <submittedName>
        <fullName evidence="5">Type VI secretion protein VasK</fullName>
    </submittedName>
</protein>